<evidence type="ECO:0000313" key="1">
    <source>
        <dbReference type="EMBL" id="CAF4632759.1"/>
    </source>
</evidence>
<dbReference type="AlphaFoldDB" id="A0A8S2ZHC5"/>
<proteinExistence type="predicted"/>
<accession>A0A8S2ZHC5</accession>
<name>A0A8S2ZHC5_9BILA</name>
<comment type="caution">
    <text evidence="1">The sequence shown here is derived from an EMBL/GenBank/DDBJ whole genome shotgun (WGS) entry which is preliminary data.</text>
</comment>
<dbReference type="EMBL" id="CAJOBI010110959">
    <property type="protein sequence ID" value="CAF4632759.1"/>
    <property type="molecule type" value="Genomic_DNA"/>
</dbReference>
<reference evidence="1" key="1">
    <citation type="submission" date="2021-02" db="EMBL/GenBank/DDBJ databases">
        <authorList>
            <person name="Nowell W R."/>
        </authorList>
    </citation>
    <scope>NUCLEOTIDE SEQUENCE</scope>
</reference>
<feature type="non-terminal residue" evidence="1">
    <location>
        <position position="53"/>
    </location>
</feature>
<evidence type="ECO:0000313" key="2">
    <source>
        <dbReference type="Proteomes" id="UP000676336"/>
    </source>
</evidence>
<protein>
    <submittedName>
        <fullName evidence="1">Uncharacterized protein</fullName>
    </submittedName>
</protein>
<gene>
    <name evidence="1" type="ORF">SMN809_LOCUS40352</name>
</gene>
<dbReference type="Proteomes" id="UP000676336">
    <property type="component" value="Unassembled WGS sequence"/>
</dbReference>
<sequence length="53" mass="5884">MEENIRKVKSLNECDDDDVKSNCNCSFSSVMTEITFDVVSSTGQTYELIPGGF</sequence>
<organism evidence="1 2">
    <name type="scientific">Rotaria magnacalcarata</name>
    <dbReference type="NCBI Taxonomy" id="392030"/>
    <lineage>
        <taxon>Eukaryota</taxon>
        <taxon>Metazoa</taxon>
        <taxon>Spiralia</taxon>
        <taxon>Gnathifera</taxon>
        <taxon>Rotifera</taxon>
        <taxon>Eurotatoria</taxon>
        <taxon>Bdelloidea</taxon>
        <taxon>Philodinida</taxon>
        <taxon>Philodinidae</taxon>
        <taxon>Rotaria</taxon>
    </lineage>
</organism>